<dbReference type="AlphaFoldDB" id="A0A5M6DKT0"/>
<dbReference type="InterPro" id="IPR001506">
    <property type="entry name" value="Peptidase_M12A"/>
</dbReference>
<dbReference type="GO" id="GO:0004222">
    <property type="term" value="F:metalloendopeptidase activity"/>
    <property type="evidence" value="ECO:0007669"/>
    <property type="project" value="InterPro"/>
</dbReference>
<dbReference type="EMBL" id="VWSF01000003">
    <property type="protein sequence ID" value="KAA5548134.1"/>
    <property type="molecule type" value="Genomic_DNA"/>
</dbReference>
<name>A0A5M6DKT0_9BACT</name>
<dbReference type="Gene3D" id="3.40.390.10">
    <property type="entry name" value="Collagenase (Catalytic Domain)"/>
    <property type="match status" value="1"/>
</dbReference>
<reference evidence="2 3" key="1">
    <citation type="submission" date="2019-09" db="EMBL/GenBank/DDBJ databases">
        <title>Genome sequence and assembly of Adhaeribacter sp.</title>
        <authorList>
            <person name="Chhetri G."/>
        </authorList>
    </citation>
    <scope>NUCLEOTIDE SEQUENCE [LARGE SCALE GENOMIC DNA]</scope>
    <source>
        <strain evidence="2 3">DK36</strain>
    </source>
</reference>
<dbReference type="RefSeq" id="WP_150087270.1">
    <property type="nucleotide sequence ID" value="NZ_VWSF01000003.1"/>
</dbReference>
<dbReference type="GO" id="GO:0008270">
    <property type="term" value="F:zinc ion binding"/>
    <property type="evidence" value="ECO:0007669"/>
    <property type="project" value="InterPro"/>
</dbReference>
<sequence length="382" mass="43743">MENATAIDPANVTANGAGTTHYSYCNLPVAPERILGPEIHENRASLILLFSNKWVNGTVLRYYFFDKETDGNNVMLTNGTKQWRTFTTSEAEKEVVRKAFTTWKNLGIGLEFKEVRSRDEAEIRIGFMRGDGAWSYIGRDIIDLNIGRDDRTMNFGWDLTRHPRELDTALHEIGHTLGFPHEHQNPYAGIVWDEEAVYAALSQPPNSWSRDKTYHNIIRKIAADTVQGSNWDPDSVMHYPFEPGLIKEPPQYRNGLTPAGGLSERDQNWIKNFYPPLEPDKEIELKVAESVKLNLNPGEQKDFIIKPKASRNYEIRTFGSSDTVIVLFENVKGELRYFKGDDDSGEDRNALIKTRLRKGRSYVLRVRLYYANHAGETAVMYY</sequence>
<keyword evidence="3" id="KW-1185">Reference proteome</keyword>
<dbReference type="SMART" id="SM00235">
    <property type="entry name" value="ZnMc"/>
    <property type="match status" value="1"/>
</dbReference>
<dbReference type="InterPro" id="IPR006026">
    <property type="entry name" value="Peptidase_Metallo"/>
</dbReference>
<accession>A0A5M6DKT0</accession>
<evidence type="ECO:0000259" key="1">
    <source>
        <dbReference type="SMART" id="SM00235"/>
    </source>
</evidence>
<dbReference type="InterPro" id="IPR024079">
    <property type="entry name" value="MetalloPept_cat_dom_sf"/>
</dbReference>
<dbReference type="SUPFAM" id="SSF55486">
    <property type="entry name" value="Metalloproteases ('zincins'), catalytic domain"/>
    <property type="match status" value="1"/>
</dbReference>
<proteinExistence type="predicted"/>
<dbReference type="GO" id="GO:0006508">
    <property type="term" value="P:proteolysis"/>
    <property type="evidence" value="ECO:0007669"/>
    <property type="project" value="InterPro"/>
</dbReference>
<evidence type="ECO:0000313" key="2">
    <source>
        <dbReference type="EMBL" id="KAA5548134.1"/>
    </source>
</evidence>
<comment type="caution">
    <text evidence="2">The sequence shown here is derived from an EMBL/GenBank/DDBJ whole genome shotgun (WGS) entry which is preliminary data.</text>
</comment>
<dbReference type="Proteomes" id="UP000323426">
    <property type="component" value="Unassembled WGS sequence"/>
</dbReference>
<protein>
    <recommendedName>
        <fullName evidence="1">Peptidase metallopeptidase domain-containing protein</fullName>
    </recommendedName>
</protein>
<feature type="domain" description="Peptidase metallopeptidase" evidence="1">
    <location>
        <begin position="50"/>
        <end position="216"/>
    </location>
</feature>
<evidence type="ECO:0000313" key="3">
    <source>
        <dbReference type="Proteomes" id="UP000323426"/>
    </source>
</evidence>
<organism evidence="2 3">
    <name type="scientific">Adhaeribacter rhizoryzae</name>
    <dbReference type="NCBI Taxonomy" id="2607907"/>
    <lineage>
        <taxon>Bacteria</taxon>
        <taxon>Pseudomonadati</taxon>
        <taxon>Bacteroidota</taxon>
        <taxon>Cytophagia</taxon>
        <taxon>Cytophagales</taxon>
        <taxon>Hymenobacteraceae</taxon>
        <taxon>Adhaeribacter</taxon>
    </lineage>
</organism>
<gene>
    <name evidence="2" type="ORF">F0145_05245</name>
</gene>
<dbReference type="Pfam" id="PF01400">
    <property type="entry name" value="Astacin"/>
    <property type="match status" value="1"/>
</dbReference>